<dbReference type="EMBL" id="LT671822">
    <property type="protein sequence ID" value="SHO77065.1"/>
    <property type="molecule type" value="Genomic_DNA"/>
</dbReference>
<dbReference type="InterPro" id="IPR013183">
    <property type="entry name" value="Hsk3-like"/>
</dbReference>
<protein>
    <submittedName>
        <fullName evidence="1">Uncharacterized protein</fullName>
    </submittedName>
</protein>
<dbReference type="GO" id="GO:0042729">
    <property type="term" value="C:DASH complex"/>
    <property type="evidence" value="ECO:0007669"/>
    <property type="project" value="TreeGrafter"/>
</dbReference>
<gene>
    <name evidence="1" type="ORF">MSYG_1405</name>
</gene>
<reference evidence="2" key="1">
    <citation type="journal article" date="2017" name="Nucleic Acids Res.">
        <title>Proteogenomics produces comprehensive and highly accurate protein-coding gene annotation in a complete genome assembly of Malassezia sympodialis.</title>
        <authorList>
            <person name="Zhu Y."/>
            <person name="Engstroem P.G."/>
            <person name="Tellgren-Roth C."/>
            <person name="Baudo C.D."/>
            <person name="Kennell J.C."/>
            <person name="Sun S."/>
            <person name="Billmyre R.B."/>
            <person name="Schroeder M.S."/>
            <person name="Andersson A."/>
            <person name="Holm T."/>
            <person name="Sigurgeirsson B."/>
            <person name="Wu G."/>
            <person name="Sankaranarayanan S.R."/>
            <person name="Siddharthan R."/>
            <person name="Sanyal K."/>
            <person name="Lundeberg J."/>
            <person name="Nystedt B."/>
            <person name="Boekhout T."/>
            <person name="Dawson T.L. Jr."/>
            <person name="Heitman J."/>
            <person name="Scheynius A."/>
            <person name="Lehtioe J."/>
        </authorList>
    </citation>
    <scope>NUCLEOTIDE SEQUENCE [LARGE SCALE GENOMIC DNA]</scope>
    <source>
        <strain evidence="2">ATCC 42132</strain>
    </source>
</reference>
<dbReference type="AlphaFoldDB" id="A0A1M8A3Q8"/>
<keyword evidence="2" id="KW-1185">Reference proteome</keyword>
<dbReference type="VEuPathDB" id="FungiDB:MSYG_1405"/>
<proteinExistence type="predicted"/>
<dbReference type="PANTHER" id="PTHR28289:SF1">
    <property type="entry name" value="DASH COMPLEX SUBUNIT HSK3"/>
    <property type="match status" value="1"/>
</dbReference>
<dbReference type="Proteomes" id="UP000186303">
    <property type="component" value="Chromosome 2"/>
</dbReference>
<evidence type="ECO:0000313" key="2">
    <source>
        <dbReference type="Proteomes" id="UP000186303"/>
    </source>
</evidence>
<dbReference type="OMA" id="KERHYAY"/>
<name>A0A1M8A3Q8_MALS4</name>
<evidence type="ECO:0000313" key="1">
    <source>
        <dbReference type="EMBL" id="SHO77065.1"/>
    </source>
</evidence>
<dbReference type="Pfam" id="PF08227">
    <property type="entry name" value="DASH_Hsk3"/>
    <property type="match status" value="1"/>
</dbReference>
<organism evidence="1 2">
    <name type="scientific">Malassezia sympodialis (strain ATCC 42132)</name>
    <name type="common">Atopic eczema-associated yeast</name>
    <dbReference type="NCBI Taxonomy" id="1230383"/>
    <lineage>
        <taxon>Eukaryota</taxon>
        <taxon>Fungi</taxon>
        <taxon>Dikarya</taxon>
        <taxon>Basidiomycota</taxon>
        <taxon>Ustilaginomycotina</taxon>
        <taxon>Malasseziomycetes</taxon>
        <taxon>Malasseziales</taxon>
        <taxon>Malasseziaceae</taxon>
        <taxon>Malassezia</taxon>
    </lineage>
</organism>
<dbReference type="GO" id="GO:0008608">
    <property type="term" value="P:attachment of spindle microtubules to kinetochore"/>
    <property type="evidence" value="ECO:0007669"/>
    <property type="project" value="InterPro"/>
</dbReference>
<accession>A0A1M8A3Q8</accession>
<dbReference type="PANTHER" id="PTHR28289">
    <property type="entry name" value="DASH COMPLEX SUBUNIT HSK3"/>
    <property type="match status" value="1"/>
</dbReference>
<sequence length="74" mass="8168">MSGVTLTSAKERHYAYLSSRMDALAVTLQHTQHYMNIASEQAAYMKELGLGQAAIFMAALDQVDRENDTNTATD</sequence>
<dbReference type="InterPro" id="IPR042332">
    <property type="entry name" value="Hsk3"/>
</dbReference>
<dbReference type="OrthoDB" id="3358869at2759"/>
<dbReference type="GO" id="GO:0051010">
    <property type="term" value="F:microtubule plus-end binding"/>
    <property type="evidence" value="ECO:0007669"/>
    <property type="project" value="TreeGrafter"/>
</dbReference>